<evidence type="ECO:0000313" key="3">
    <source>
        <dbReference type="Proteomes" id="UP000886597"/>
    </source>
</evidence>
<reference evidence="2" key="1">
    <citation type="submission" date="2019-08" db="EMBL/GenBank/DDBJ databases">
        <authorList>
            <person name="Ishikawa M."/>
            <person name="Suzuki T."/>
            <person name="Matsutani M."/>
        </authorList>
    </citation>
    <scope>NUCLEOTIDE SEQUENCE</scope>
    <source>
        <strain evidence="2">7C1</strain>
        <strain evidence="1">8C4</strain>
    </source>
</reference>
<reference evidence="2" key="2">
    <citation type="journal article" date="2020" name="Int. Dairy J.">
        <title>Lactic acid bacterial diversity in Brie cheese focusing on salt concentration and pH of isolation medium and characterisation of halophilic and alkaliphilic lactic acid bacterial isolates.</title>
        <authorList>
            <person name="Unno R."/>
            <person name="Matsutani M."/>
            <person name="Suzuki T."/>
            <person name="Kodama K."/>
            <person name="Matsushita H."/>
            <person name="Yamasato K."/>
            <person name="Koizumi Y."/>
            <person name="Ishikawa M."/>
        </authorList>
    </citation>
    <scope>NUCLEOTIDE SEQUENCE</scope>
    <source>
        <strain evidence="2">7C1</strain>
        <strain evidence="1">8C4</strain>
    </source>
</reference>
<name>A0AAN4UCY9_9ENTE</name>
<dbReference type="AlphaFoldDB" id="A0AAN4UCY9"/>
<dbReference type="Proteomes" id="UP000886597">
    <property type="component" value="Unassembled WGS sequence"/>
</dbReference>
<dbReference type="Proteomes" id="UP000886607">
    <property type="component" value="Unassembled WGS sequence"/>
</dbReference>
<gene>
    <name evidence="1" type="ORF">TK11N_19670</name>
    <name evidence="2" type="ORF">TK2N_20130</name>
</gene>
<evidence type="ECO:0000313" key="1">
    <source>
        <dbReference type="EMBL" id="GEQ50115.1"/>
    </source>
</evidence>
<sequence length="117" mass="12402">MLKIEGTIQTLATVFNRVDLAKSIKIFSVKVAPMPPIVISAEVNITSLVEILVGSCPLDTAAIFADIPAINIGVDTALKDHDEIPIVNRNAGIKLSKIKPGNVCPNDCNGLNKLAIN</sequence>
<accession>A0AAN4UCY9</accession>
<organism evidence="2 3">
    <name type="scientific">Tetragenococcus koreensis</name>
    <dbReference type="NCBI Taxonomy" id="290335"/>
    <lineage>
        <taxon>Bacteria</taxon>
        <taxon>Bacillati</taxon>
        <taxon>Bacillota</taxon>
        <taxon>Bacilli</taxon>
        <taxon>Lactobacillales</taxon>
        <taxon>Enterococcaceae</taxon>
        <taxon>Tetragenococcus</taxon>
    </lineage>
</organism>
<comment type="caution">
    <text evidence="2">The sequence shown here is derived from an EMBL/GenBank/DDBJ whole genome shotgun (WGS) entry which is preliminary data.</text>
</comment>
<evidence type="ECO:0000313" key="4">
    <source>
        <dbReference type="Proteomes" id="UP000886607"/>
    </source>
</evidence>
<protein>
    <submittedName>
        <fullName evidence="2">Uncharacterized protein</fullName>
    </submittedName>
</protein>
<keyword evidence="4" id="KW-1185">Reference proteome</keyword>
<dbReference type="EMBL" id="BKBO01000035">
    <property type="protein sequence ID" value="GEQ50115.1"/>
    <property type="molecule type" value="Genomic_DNA"/>
</dbReference>
<dbReference type="EMBL" id="BKBQ01000035">
    <property type="protein sequence ID" value="GEQ55169.1"/>
    <property type="molecule type" value="Genomic_DNA"/>
</dbReference>
<evidence type="ECO:0000313" key="2">
    <source>
        <dbReference type="EMBL" id="GEQ55169.1"/>
    </source>
</evidence>
<proteinExistence type="predicted"/>